<sequence>MSSLFVLAWDQMHLFDPASSTPLQIPHILRLPNEMIESIISEASRIQRRGAPQFLGWAYPEHEAQQLRSLALTCRRFYVLCAPYLWRDKEFILPREDDEKLQDQEDVQMATDILSRKQTILKQPFGCFVRSLCRDLSNGPHYNMNNSRLMAQLVCNLRALRIDFHPKARAEHYGLSFFIEHCPQLNELYLENCRDTYNDFDSVVRCGRRLTSLTLLCCTIKQSTLIGIAQLCKRTLRRLMLQRVLIEPGDPDTHDSHNMTSATMTVSHVLPIPIPCYTQLLHHQQLTQLALSDPLSYSFIELIVRGSPQLSKLAIIVRETDPVCCTHALLLLAELKELQVLSLAFRNVHPLSTAYERLPCRAISGAWQHFADRLPQLRLIHVSASQLLLPADFFTRLLDSHPYLSHIMFHHIAYINNNNNNDAFGGYQATNNNTPSISTIYRSELANANNGLDAWKHDPGFDKHFFTFEQAYARGFQCFDENDRVCFVMGFEDWLRSE</sequence>
<evidence type="ECO:0000313" key="1">
    <source>
        <dbReference type="EMBL" id="CDH51775.1"/>
    </source>
</evidence>
<reference evidence="1" key="1">
    <citation type="submission" date="2013-08" db="EMBL/GenBank/DDBJ databases">
        <title>Gene expansion shapes genome architecture in the human pathogen Lichtheimia corymbifera: an evolutionary genomics analysis in the ancient terrestrial Mucorales (Mucoromycotina).</title>
        <authorList>
            <person name="Schwartze V.U."/>
            <person name="Winter S."/>
            <person name="Shelest E."/>
            <person name="Marcet-Houben M."/>
            <person name="Horn F."/>
            <person name="Wehner S."/>
            <person name="Hoffmann K."/>
            <person name="Riege K."/>
            <person name="Sammeth M."/>
            <person name="Nowrousian M."/>
            <person name="Valiante V."/>
            <person name="Linde J."/>
            <person name="Jacobsen I.D."/>
            <person name="Marz M."/>
            <person name="Brakhage A.A."/>
            <person name="Gabaldon T."/>
            <person name="Bocker S."/>
            <person name="Voigt K."/>
        </authorList>
    </citation>
    <scope>NUCLEOTIDE SEQUENCE [LARGE SCALE GENOMIC DNA]</scope>
    <source>
        <strain evidence="1">FSU 9682</strain>
    </source>
</reference>
<dbReference type="Gene3D" id="3.80.10.10">
    <property type="entry name" value="Ribonuclease Inhibitor"/>
    <property type="match status" value="1"/>
</dbReference>
<gene>
    <name evidence="1" type="ORF">LCOR_03334.1</name>
</gene>
<dbReference type="Proteomes" id="UP000027586">
    <property type="component" value="Unassembled WGS sequence"/>
</dbReference>
<proteinExistence type="predicted"/>
<name>A0A068RPW6_9FUNG</name>
<dbReference type="OrthoDB" id="2317425at2759"/>
<dbReference type="EMBL" id="CBTN010000011">
    <property type="protein sequence ID" value="CDH51775.1"/>
    <property type="molecule type" value="Genomic_DNA"/>
</dbReference>
<accession>A0A068RPW6</accession>
<dbReference type="AlphaFoldDB" id="A0A068RPW6"/>
<dbReference type="InterPro" id="IPR032675">
    <property type="entry name" value="LRR_dom_sf"/>
</dbReference>
<organism evidence="1 2">
    <name type="scientific">Lichtheimia corymbifera JMRC:FSU:9682</name>
    <dbReference type="NCBI Taxonomy" id="1263082"/>
    <lineage>
        <taxon>Eukaryota</taxon>
        <taxon>Fungi</taxon>
        <taxon>Fungi incertae sedis</taxon>
        <taxon>Mucoromycota</taxon>
        <taxon>Mucoromycotina</taxon>
        <taxon>Mucoromycetes</taxon>
        <taxon>Mucorales</taxon>
        <taxon>Lichtheimiaceae</taxon>
        <taxon>Lichtheimia</taxon>
    </lineage>
</organism>
<dbReference type="SUPFAM" id="SSF52047">
    <property type="entry name" value="RNI-like"/>
    <property type="match status" value="1"/>
</dbReference>
<comment type="caution">
    <text evidence="1">The sequence shown here is derived from an EMBL/GenBank/DDBJ whole genome shotgun (WGS) entry which is preliminary data.</text>
</comment>
<evidence type="ECO:0000313" key="2">
    <source>
        <dbReference type="Proteomes" id="UP000027586"/>
    </source>
</evidence>
<keyword evidence="2" id="KW-1185">Reference proteome</keyword>
<protein>
    <submittedName>
        <fullName evidence="1">Uncharacterized protein</fullName>
    </submittedName>
</protein>
<dbReference type="VEuPathDB" id="FungiDB:LCOR_03334.1"/>